<evidence type="ECO:0000313" key="1">
    <source>
        <dbReference type="EMBL" id="KAK3037772.1"/>
    </source>
</evidence>
<evidence type="ECO:0000313" key="2">
    <source>
        <dbReference type="Proteomes" id="UP001188597"/>
    </source>
</evidence>
<keyword evidence="2" id="KW-1185">Reference proteome</keyword>
<dbReference type="EMBL" id="JAVXUP010000114">
    <property type="protein sequence ID" value="KAK3037772.1"/>
    <property type="molecule type" value="Genomic_DNA"/>
</dbReference>
<proteinExistence type="predicted"/>
<dbReference type="Proteomes" id="UP001188597">
    <property type="component" value="Unassembled WGS sequence"/>
</dbReference>
<accession>A0AA89BIH3</accession>
<dbReference type="AlphaFoldDB" id="A0AA89BIH3"/>
<protein>
    <submittedName>
        <fullName evidence="1">Uncharacterized protein</fullName>
    </submittedName>
</protein>
<comment type="caution">
    <text evidence="1">The sequence shown here is derived from an EMBL/GenBank/DDBJ whole genome shotgun (WGS) entry which is preliminary data.</text>
</comment>
<reference evidence="1" key="1">
    <citation type="submission" date="2022-12" db="EMBL/GenBank/DDBJ databases">
        <title>Draft genome assemblies for two species of Escallonia (Escalloniales).</title>
        <authorList>
            <person name="Chanderbali A."/>
            <person name="Dervinis C."/>
            <person name="Anghel I."/>
            <person name="Soltis D."/>
            <person name="Soltis P."/>
            <person name="Zapata F."/>
        </authorList>
    </citation>
    <scope>NUCLEOTIDE SEQUENCE</scope>
    <source>
        <strain evidence="1">UCBG64.0493</strain>
        <tissue evidence="1">Leaf</tissue>
    </source>
</reference>
<organism evidence="1 2">
    <name type="scientific">Escallonia herrerae</name>
    <dbReference type="NCBI Taxonomy" id="1293975"/>
    <lineage>
        <taxon>Eukaryota</taxon>
        <taxon>Viridiplantae</taxon>
        <taxon>Streptophyta</taxon>
        <taxon>Embryophyta</taxon>
        <taxon>Tracheophyta</taxon>
        <taxon>Spermatophyta</taxon>
        <taxon>Magnoliopsida</taxon>
        <taxon>eudicotyledons</taxon>
        <taxon>Gunneridae</taxon>
        <taxon>Pentapetalae</taxon>
        <taxon>asterids</taxon>
        <taxon>campanulids</taxon>
        <taxon>Escalloniales</taxon>
        <taxon>Escalloniaceae</taxon>
        <taxon>Escallonia</taxon>
    </lineage>
</organism>
<gene>
    <name evidence="1" type="ORF">RJ639_030691</name>
</gene>
<name>A0AA89BIH3_9ASTE</name>
<sequence>MNRAQIGVLEQSHQVCLRHLLQRRHDKALEPQVRLEVLRDLANEPLERQLVDRQLSALLILSDLPEHHGSGPKAASESVPG</sequence>